<name>A0A212IR00_9ENTR</name>
<protein>
    <submittedName>
        <fullName evidence="1">Uncharacterized protein</fullName>
    </submittedName>
</protein>
<organism evidence="1">
    <name type="scientific">uncultured Citrobacter sp</name>
    <dbReference type="NCBI Taxonomy" id="200446"/>
    <lineage>
        <taxon>Bacteria</taxon>
        <taxon>Pseudomonadati</taxon>
        <taxon>Pseudomonadota</taxon>
        <taxon>Gammaproteobacteria</taxon>
        <taxon>Enterobacterales</taxon>
        <taxon>Enterobacteriaceae</taxon>
        <taxon>Citrobacter</taxon>
        <taxon>environmental samples</taxon>
    </lineage>
</organism>
<gene>
    <name evidence="1" type="ORF">KM92CIT3_81102</name>
</gene>
<dbReference type="AlphaFoldDB" id="A0A212IR00"/>
<sequence>MIPVTSLDEDNRYASHFPLISGRFHLTCIKRSLLLDMVKQGINSNGYKTIKFS</sequence>
<evidence type="ECO:0000313" key="1">
    <source>
        <dbReference type="EMBL" id="SBV68827.1"/>
    </source>
</evidence>
<accession>A0A212IR00</accession>
<reference evidence="1" key="1">
    <citation type="submission" date="2016-04" db="EMBL/GenBank/DDBJ databases">
        <authorList>
            <person name="Evans L.H."/>
            <person name="Alamgir A."/>
            <person name="Owens N."/>
            <person name="Weber N.D."/>
            <person name="Virtaneva K."/>
            <person name="Barbian K."/>
            <person name="Babar A."/>
            <person name="Rosenke K."/>
        </authorList>
    </citation>
    <scope>NUCLEOTIDE SEQUENCE</scope>
    <source>
        <strain evidence="1">92-3</strain>
    </source>
</reference>
<proteinExistence type="predicted"/>
<dbReference type="EMBL" id="FLUB01000020">
    <property type="protein sequence ID" value="SBV68827.1"/>
    <property type="molecule type" value="Genomic_DNA"/>
</dbReference>